<dbReference type="AlphaFoldDB" id="A0A3D9BTY0"/>
<dbReference type="RefSeq" id="WP_115948878.1">
    <property type="nucleotide sequence ID" value="NZ_QNVS01000003.1"/>
</dbReference>
<reference evidence="1 2" key="1">
    <citation type="journal article" date="2006" name="Int. J. Syst. Evol. Microbiol.">
        <title>Chryseobacterium piscium sp. nov., isolated from fish of the South Atlantic Ocean off South Africa.</title>
        <authorList>
            <person name="de Beer H."/>
            <person name="Hugo C.J."/>
            <person name="Jooste P.J."/>
            <person name="Vancanneyt M."/>
            <person name="Coenye T."/>
            <person name="Vandamme P."/>
        </authorList>
    </citation>
    <scope>NUCLEOTIDE SEQUENCE [LARGE SCALE GENOMIC DNA]</scope>
    <source>
        <strain evidence="1 2">CCUG 51923</strain>
    </source>
</reference>
<evidence type="ECO:0000313" key="2">
    <source>
        <dbReference type="Proteomes" id="UP000256512"/>
    </source>
</evidence>
<organism evidence="1 2">
    <name type="scientific">Chryseobacterium piscium</name>
    <dbReference type="NCBI Taxonomy" id="333702"/>
    <lineage>
        <taxon>Bacteria</taxon>
        <taxon>Pseudomonadati</taxon>
        <taxon>Bacteroidota</taxon>
        <taxon>Flavobacteriia</taxon>
        <taxon>Flavobacteriales</taxon>
        <taxon>Weeksellaceae</taxon>
        <taxon>Chryseobacterium group</taxon>
        <taxon>Chryseobacterium</taxon>
    </lineage>
</organism>
<dbReference type="EMBL" id="QNVS01000003">
    <property type="protein sequence ID" value="REC56979.1"/>
    <property type="molecule type" value="Genomic_DNA"/>
</dbReference>
<evidence type="ECO:0000313" key="1">
    <source>
        <dbReference type="EMBL" id="REC56979.1"/>
    </source>
</evidence>
<comment type="caution">
    <text evidence="1">The sequence shown here is derived from an EMBL/GenBank/DDBJ whole genome shotgun (WGS) entry which is preliminary data.</text>
</comment>
<sequence length="146" mass="16782">MKQIELELQKRLLVVEYVDKKEAELDLLTHKAFPESYKTVICLGSELTEEIAKGLVHQSIHTGLFAHYVKDIPVNTYCYKSALESFSTGIKNEGYNIGGNPVSLEREKHYRDFGNTFVADGILRSWQEADRRTFNPEKTLIFEILL</sequence>
<accession>A0A3D9BTY0</accession>
<keyword evidence="2" id="KW-1185">Reference proteome</keyword>
<gene>
    <name evidence="1" type="ORF">DRF62_02135</name>
</gene>
<proteinExistence type="predicted"/>
<protein>
    <submittedName>
        <fullName evidence="1">Uncharacterized protein</fullName>
    </submittedName>
</protein>
<dbReference type="Proteomes" id="UP000256512">
    <property type="component" value="Unassembled WGS sequence"/>
</dbReference>
<name>A0A3D9BTY0_9FLAO</name>